<dbReference type="EMBL" id="CP036422">
    <property type="protein sequence ID" value="QFU75750.1"/>
    <property type="molecule type" value="Genomic_DNA"/>
</dbReference>
<name>A0A5P9NIT3_9GAMM</name>
<feature type="signal peptide" evidence="1">
    <location>
        <begin position="1"/>
        <end position="24"/>
    </location>
</feature>
<protein>
    <recommendedName>
        <fullName evidence="4">Nuclear transport factor 2 family protein</fullName>
    </recommendedName>
</protein>
<sequence>MKHFIRQRFCIVPTLLMLAASVAAESVEPSFQDNAKTLDGVISAYYEVVSGPKGFEYNPERDSFLHARNAMITRFNEKGDFQRHTLLDEQKSLEEPYAEGFFEVEVNRIVEEYGGIAHVWSTYEIRESPNGKAFARGINSISLYFKDDRWWISSWSTQTEDTREIPDKYLPGPGHAS</sequence>
<feature type="chain" id="PRO_5024831012" description="Nuclear transport factor 2 family protein" evidence="1">
    <location>
        <begin position="25"/>
        <end position="177"/>
    </location>
</feature>
<dbReference type="AlphaFoldDB" id="A0A5P9NIT3"/>
<dbReference type="KEGG" id="halc:EY643_08820"/>
<dbReference type="RefSeq" id="WP_152661857.1">
    <property type="nucleotide sequence ID" value="NZ_CP036422.1"/>
</dbReference>
<dbReference type="OrthoDB" id="8754772at2"/>
<keyword evidence="3" id="KW-1185">Reference proteome</keyword>
<proteinExistence type="predicted"/>
<evidence type="ECO:0000313" key="2">
    <source>
        <dbReference type="EMBL" id="QFU75750.1"/>
    </source>
</evidence>
<organism evidence="2 3">
    <name type="scientific">Halioglobus maricola</name>
    <dbReference type="NCBI Taxonomy" id="2601894"/>
    <lineage>
        <taxon>Bacteria</taxon>
        <taxon>Pseudomonadati</taxon>
        <taxon>Pseudomonadota</taxon>
        <taxon>Gammaproteobacteria</taxon>
        <taxon>Cellvibrionales</taxon>
        <taxon>Halieaceae</taxon>
        <taxon>Halioglobus</taxon>
    </lineage>
</organism>
<evidence type="ECO:0000313" key="3">
    <source>
        <dbReference type="Proteomes" id="UP000326287"/>
    </source>
</evidence>
<dbReference type="Proteomes" id="UP000326287">
    <property type="component" value="Chromosome"/>
</dbReference>
<gene>
    <name evidence="2" type="ORF">EY643_08820</name>
</gene>
<evidence type="ECO:0000256" key="1">
    <source>
        <dbReference type="SAM" id="SignalP"/>
    </source>
</evidence>
<reference evidence="2 3" key="1">
    <citation type="submission" date="2019-02" db="EMBL/GenBank/DDBJ databases">
        <authorList>
            <person name="Li S.-H."/>
        </authorList>
    </citation>
    <scope>NUCLEOTIDE SEQUENCE [LARGE SCALE GENOMIC DNA]</scope>
    <source>
        <strain evidence="2 3">IMCC14385</strain>
    </source>
</reference>
<evidence type="ECO:0008006" key="4">
    <source>
        <dbReference type="Google" id="ProtNLM"/>
    </source>
</evidence>
<accession>A0A5P9NIT3</accession>
<keyword evidence="1" id="KW-0732">Signal</keyword>